<dbReference type="AlphaFoldDB" id="A0A2K1J1V2"/>
<gene>
    <name evidence="1" type="ORF">PHYPA_023409</name>
</gene>
<proteinExistence type="predicted"/>
<sequence length="98" mass="10679">MSVCSASYCVSVYSNVDFCAMTIWLGTDKTEFVSDAGGHVLSAFTIVIASSEVFCEDMIDSLSPSGHLSQGCWQGYAYNSLPCCWTKCVCISTLKFSW</sequence>
<organism evidence="1">
    <name type="scientific">Physcomitrium patens</name>
    <name type="common">Spreading-leaved earth moss</name>
    <name type="synonym">Physcomitrella patens</name>
    <dbReference type="NCBI Taxonomy" id="3218"/>
    <lineage>
        <taxon>Eukaryota</taxon>
        <taxon>Viridiplantae</taxon>
        <taxon>Streptophyta</taxon>
        <taxon>Embryophyta</taxon>
        <taxon>Bryophyta</taxon>
        <taxon>Bryophytina</taxon>
        <taxon>Bryopsida</taxon>
        <taxon>Funariidae</taxon>
        <taxon>Funariales</taxon>
        <taxon>Funariaceae</taxon>
        <taxon>Physcomitrium</taxon>
    </lineage>
</organism>
<dbReference type="EnsemblPlants" id="Pp3c18_21273V3.1">
    <property type="protein sequence ID" value="PAC:32981970.CDS.1"/>
    <property type="gene ID" value="Pp3c18_21273"/>
</dbReference>
<protein>
    <submittedName>
        <fullName evidence="1 2">Uncharacterized protein</fullName>
    </submittedName>
</protein>
<evidence type="ECO:0000313" key="2">
    <source>
        <dbReference type="EnsemblPlants" id="PAC:32981970.CDS.1"/>
    </source>
</evidence>
<name>A0A2K1J1V2_PHYPA</name>
<accession>A0A2K1J1V2</accession>
<reference evidence="2" key="3">
    <citation type="submission" date="2020-12" db="UniProtKB">
        <authorList>
            <consortium name="EnsemblPlants"/>
        </authorList>
    </citation>
    <scope>IDENTIFICATION</scope>
</reference>
<evidence type="ECO:0000313" key="3">
    <source>
        <dbReference type="Proteomes" id="UP000006727"/>
    </source>
</evidence>
<reference evidence="1 3" key="2">
    <citation type="journal article" date="2018" name="Plant J.">
        <title>The Physcomitrella patens chromosome-scale assembly reveals moss genome structure and evolution.</title>
        <authorList>
            <person name="Lang D."/>
            <person name="Ullrich K.K."/>
            <person name="Murat F."/>
            <person name="Fuchs J."/>
            <person name="Jenkins J."/>
            <person name="Haas F.B."/>
            <person name="Piednoel M."/>
            <person name="Gundlach H."/>
            <person name="Van Bel M."/>
            <person name="Meyberg R."/>
            <person name="Vives C."/>
            <person name="Morata J."/>
            <person name="Symeonidi A."/>
            <person name="Hiss M."/>
            <person name="Muchero W."/>
            <person name="Kamisugi Y."/>
            <person name="Saleh O."/>
            <person name="Blanc G."/>
            <person name="Decker E.L."/>
            <person name="van Gessel N."/>
            <person name="Grimwood J."/>
            <person name="Hayes R.D."/>
            <person name="Graham S.W."/>
            <person name="Gunter L.E."/>
            <person name="McDaniel S.F."/>
            <person name="Hoernstein S.N.W."/>
            <person name="Larsson A."/>
            <person name="Li F.W."/>
            <person name="Perroud P.F."/>
            <person name="Phillips J."/>
            <person name="Ranjan P."/>
            <person name="Rokshar D.S."/>
            <person name="Rothfels C.J."/>
            <person name="Schneider L."/>
            <person name="Shu S."/>
            <person name="Stevenson D.W."/>
            <person name="Thummler F."/>
            <person name="Tillich M."/>
            <person name="Villarreal Aguilar J.C."/>
            <person name="Widiez T."/>
            <person name="Wong G.K."/>
            <person name="Wymore A."/>
            <person name="Zhang Y."/>
            <person name="Zimmer A.D."/>
            <person name="Quatrano R.S."/>
            <person name="Mayer K.F.X."/>
            <person name="Goodstein D."/>
            <person name="Casacuberta J.M."/>
            <person name="Vandepoele K."/>
            <person name="Reski R."/>
            <person name="Cuming A.C."/>
            <person name="Tuskan G.A."/>
            <person name="Maumus F."/>
            <person name="Salse J."/>
            <person name="Schmutz J."/>
            <person name="Rensing S.A."/>
        </authorList>
    </citation>
    <scope>NUCLEOTIDE SEQUENCE [LARGE SCALE GENOMIC DNA]</scope>
    <source>
        <strain evidence="2 3">cv. Gransden 2004</strain>
    </source>
</reference>
<keyword evidence="3" id="KW-1185">Reference proteome</keyword>
<evidence type="ECO:0000313" key="1">
    <source>
        <dbReference type="EMBL" id="PNR35509.1"/>
    </source>
</evidence>
<dbReference type="EMBL" id="ABEU02000018">
    <property type="protein sequence ID" value="PNR35509.1"/>
    <property type="molecule type" value="Genomic_DNA"/>
</dbReference>
<dbReference type="Proteomes" id="UP000006727">
    <property type="component" value="Chromosome 18"/>
</dbReference>
<dbReference type="InParanoid" id="A0A2K1J1V2"/>
<dbReference type="Gramene" id="Pp3c18_21273V3.1">
    <property type="protein sequence ID" value="PAC:32981970.CDS.1"/>
    <property type="gene ID" value="Pp3c18_21273"/>
</dbReference>
<reference evidence="1 3" key="1">
    <citation type="journal article" date="2008" name="Science">
        <title>The Physcomitrella genome reveals evolutionary insights into the conquest of land by plants.</title>
        <authorList>
            <person name="Rensing S."/>
            <person name="Lang D."/>
            <person name="Zimmer A."/>
            <person name="Terry A."/>
            <person name="Salamov A."/>
            <person name="Shapiro H."/>
            <person name="Nishiyama T."/>
            <person name="Perroud P.-F."/>
            <person name="Lindquist E."/>
            <person name="Kamisugi Y."/>
            <person name="Tanahashi T."/>
            <person name="Sakakibara K."/>
            <person name="Fujita T."/>
            <person name="Oishi K."/>
            <person name="Shin-I T."/>
            <person name="Kuroki Y."/>
            <person name="Toyoda A."/>
            <person name="Suzuki Y."/>
            <person name="Hashimoto A."/>
            <person name="Yamaguchi K."/>
            <person name="Sugano A."/>
            <person name="Kohara Y."/>
            <person name="Fujiyama A."/>
            <person name="Anterola A."/>
            <person name="Aoki S."/>
            <person name="Ashton N."/>
            <person name="Barbazuk W.B."/>
            <person name="Barker E."/>
            <person name="Bennetzen J."/>
            <person name="Bezanilla M."/>
            <person name="Blankenship R."/>
            <person name="Cho S.H."/>
            <person name="Dutcher S."/>
            <person name="Estelle M."/>
            <person name="Fawcett J.A."/>
            <person name="Gundlach H."/>
            <person name="Hanada K."/>
            <person name="Heyl A."/>
            <person name="Hicks K.A."/>
            <person name="Hugh J."/>
            <person name="Lohr M."/>
            <person name="Mayer K."/>
            <person name="Melkozernov A."/>
            <person name="Murata T."/>
            <person name="Nelson D."/>
            <person name="Pils B."/>
            <person name="Prigge M."/>
            <person name="Reiss B."/>
            <person name="Renner T."/>
            <person name="Rombauts S."/>
            <person name="Rushton P."/>
            <person name="Sanderfoot A."/>
            <person name="Schween G."/>
            <person name="Shiu S.-H."/>
            <person name="Stueber K."/>
            <person name="Theodoulou F.L."/>
            <person name="Tu H."/>
            <person name="Van de Peer Y."/>
            <person name="Verrier P.J."/>
            <person name="Waters E."/>
            <person name="Wood A."/>
            <person name="Yang L."/>
            <person name="Cove D."/>
            <person name="Cuming A."/>
            <person name="Hasebe M."/>
            <person name="Lucas S."/>
            <person name="Mishler D.B."/>
            <person name="Reski R."/>
            <person name="Grigoriev I."/>
            <person name="Quatrano R.S."/>
            <person name="Boore J.L."/>
        </authorList>
    </citation>
    <scope>NUCLEOTIDE SEQUENCE [LARGE SCALE GENOMIC DNA]</scope>
    <source>
        <strain evidence="2 3">cv. Gransden 2004</strain>
    </source>
</reference>